<dbReference type="PATRIC" id="fig|1217703.3.peg.1410"/>
<organism evidence="1 2">
    <name type="scientific">Acinetobacter dispersus</name>
    <dbReference type="NCBI Taxonomy" id="70348"/>
    <lineage>
        <taxon>Bacteria</taxon>
        <taxon>Pseudomonadati</taxon>
        <taxon>Pseudomonadota</taxon>
        <taxon>Gammaproteobacteria</taxon>
        <taxon>Moraxellales</taxon>
        <taxon>Moraxellaceae</taxon>
        <taxon>Acinetobacter</taxon>
    </lineage>
</organism>
<dbReference type="HOGENOM" id="CLU_125823_0_0_6"/>
<proteinExistence type="predicted"/>
<dbReference type="Proteomes" id="UP000013261">
    <property type="component" value="Unassembled WGS sequence"/>
</dbReference>
<reference evidence="1 2" key="1">
    <citation type="submission" date="2013-02" db="EMBL/GenBank/DDBJ databases">
        <title>The Genome Sequence of Acinetobacter sp. ANC 4105.</title>
        <authorList>
            <consortium name="The Broad Institute Genome Sequencing Platform"/>
            <consortium name="The Broad Institute Genome Sequencing Center for Infectious Disease"/>
            <person name="Cerqueira G."/>
            <person name="Feldgarden M."/>
            <person name="Courvalin P."/>
            <person name="Perichon B."/>
            <person name="Grillot-Courvalin C."/>
            <person name="Clermont D."/>
            <person name="Rocha E."/>
            <person name="Yoon E.-J."/>
            <person name="Nemec A."/>
            <person name="Walker B."/>
            <person name="Young S.K."/>
            <person name="Zeng Q."/>
            <person name="Gargeya S."/>
            <person name="Fitzgerald M."/>
            <person name="Haas B."/>
            <person name="Abouelleil A."/>
            <person name="Alvarado L."/>
            <person name="Arachchi H.M."/>
            <person name="Berlin A.M."/>
            <person name="Chapman S.B."/>
            <person name="Dewar J."/>
            <person name="Goldberg J."/>
            <person name="Griggs A."/>
            <person name="Gujja S."/>
            <person name="Hansen M."/>
            <person name="Howarth C."/>
            <person name="Imamovic A."/>
            <person name="Larimer J."/>
            <person name="McCowan C."/>
            <person name="Murphy C."/>
            <person name="Neiman D."/>
            <person name="Pearson M."/>
            <person name="Priest M."/>
            <person name="Roberts A."/>
            <person name="Saif S."/>
            <person name="Shea T."/>
            <person name="Sisk P."/>
            <person name="Sykes S."/>
            <person name="Wortman J."/>
            <person name="Nusbaum C."/>
            <person name="Birren B."/>
        </authorList>
    </citation>
    <scope>NUCLEOTIDE SEQUENCE [LARGE SCALE GENOMIC DNA]</scope>
    <source>
        <strain evidence="1 2">ANC 4105</strain>
    </source>
</reference>
<name>N9MTS2_9GAMM</name>
<comment type="caution">
    <text evidence="1">The sequence shown here is derived from an EMBL/GenBank/DDBJ whole genome shotgun (WGS) entry which is preliminary data.</text>
</comment>
<dbReference type="eggNOG" id="ENOG5033EBA">
    <property type="taxonomic scope" value="Bacteria"/>
</dbReference>
<dbReference type="OrthoDB" id="6687922at2"/>
<evidence type="ECO:0000313" key="1">
    <source>
        <dbReference type="EMBL" id="ENW93344.1"/>
    </source>
</evidence>
<gene>
    <name evidence="1" type="ORF">F904_01468</name>
</gene>
<keyword evidence="2" id="KW-1185">Reference proteome</keyword>
<dbReference type="EMBL" id="APRL01000012">
    <property type="protein sequence ID" value="ENW93344.1"/>
    <property type="molecule type" value="Genomic_DNA"/>
</dbReference>
<accession>N9MTS2</accession>
<sequence>MGSITTKFPIFEWFKQDLTIKSPSYDAANVRTTSDEKPVDVQDRLGVIGVMDTLFSKFLASLIIFDGNSEADYICICVREHLAKLFIEAVLRDKREEPQNIALYHLAWLISRMVIDFALDSDLEKNFTKRGRLFYAGISSKVGVDVYRVTWKRYEKLIQQALLDEIDKISEVMNKYKKDTLRA</sequence>
<evidence type="ECO:0000313" key="2">
    <source>
        <dbReference type="Proteomes" id="UP000013261"/>
    </source>
</evidence>
<dbReference type="AlphaFoldDB" id="N9MTS2"/>
<protein>
    <submittedName>
        <fullName evidence="1">Uncharacterized protein</fullName>
    </submittedName>
</protein>
<dbReference type="RefSeq" id="WP_005186965.1">
    <property type="nucleotide sequence ID" value="NZ_KB850050.1"/>
</dbReference>